<organism evidence="2 3">
    <name type="scientific">Candidatus Thiomargarita nelsonii</name>
    <dbReference type="NCBI Taxonomy" id="1003181"/>
    <lineage>
        <taxon>Bacteria</taxon>
        <taxon>Pseudomonadati</taxon>
        <taxon>Pseudomonadota</taxon>
        <taxon>Gammaproteobacteria</taxon>
        <taxon>Thiotrichales</taxon>
        <taxon>Thiotrichaceae</taxon>
        <taxon>Thiomargarita</taxon>
    </lineage>
</organism>
<reference evidence="2 3" key="1">
    <citation type="journal article" date="2016" name="Front. Microbiol.">
        <title>Single-Cell (Meta-)Genomics of a Dimorphic Candidatus Thiomargarita nelsonii Reveals Genomic Plasticity.</title>
        <authorList>
            <person name="Flood B.E."/>
            <person name="Fliss P."/>
            <person name="Jones D.S."/>
            <person name="Dick G.J."/>
            <person name="Jain S."/>
            <person name="Kaster A.K."/>
            <person name="Winkel M."/>
            <person name="Mussmann M."/>
            <person name="Bailey J."/>
        </authorList>
    </citation>
    <scope>NUCLEOTIDE SEQUENCE [LARGE SCALE GENOMIC DNA]</scope>
    <source>
        <strain evidence="2">Hydrate Ridge</strain>
    </source>
</reference>
<dbReference type="PANTHER" id="PTHR43581">
    <property type="entry name" value="ATP/GTP PHOSPHATASE"/>
    <property type="match status" value="1"/>
</dbReference>
<evidence type="ECO:0000313" key="3">
    <source>
        <dbReference type="Proteomes" id="UP000030428"/>
    </source>
</evidence>
<protein>
    <recommendedName>
        <fullName evidence="1">ATPase AAA-type core domain-containing protein</fullName>
    </recommendedName>
</protein>
<dbReference type="SUPFAM" id="SSF52540">
    <property type="entry name" value="P-loop containing nucleoside triphosphate hydrolases"/>
    <property type="match status" value="1"/>
</dbReference>
<dbReference type="InterPro" id="IPR051396">
    <property type="entry name" value="Bact_Antivir_Def_Nuclease"/>
</dbReference>
<name>A0A0A6P9I8_9GAMM</name>
<sequence>MKLLRLYIHNSGVFKNTIIDFTHHDEPQDLICLAGVNGSGKTTVMELIFNLINFINPDFSLQNIFFDRLKPNVLTWTEFAQLDVLIEDKVLSLVLGDPNNIQTNSKYTGKQGFIIENEIKRLIKNFENTVVKIPEDDKDEPILSIKLTGIREAERFFDRKIDWKEEQVVKPLIQKVENNRASVYFFNAHDREIVDIRYSSIPQEKRKYEIAHRYDPKKDDLKKTLIFYDYAHPEKFNDLKVWVNKHVLVGKKIKGIDRVHFQVVVETKDGKEHGLERLSSGEESLLIIATQLYFRASKNAIFLIDEVDQSLHPEFQEQVIRLLKQLQKDKSCQILVSSHSEIIWNAFEDKGCLTELVI</sequence>
<dbReference type="GO" id="GO:0016887">
    <property type="term" value="F:ATP hydrolysis activity"/>
    <property type="evidence" value="ECO:0007669"/>
    <property type="project" value="InterPro"/>
</dbReference>
<dbReference type="Proteomes" id="UP000030428">
    <property type="component" value="Unassembled WGS sequence"/>
</dbReference>
<dbReference type="Pfam" id="PF13304">
    <property type="entry name" value="AAA_21"/>
    <property type="match status" value="1"/>
</dbReference>
<dbReference type="Gene3D" id="3.40.50.300">
    <property type="entry name" value="P-loop containing nucleotide triphosphate hydrolases"/>
    <property type="match status" value="1"/>
</dbReference>
<dbReference type="CDD" id="cd00267">
    <property type="entry name" value="ABC_ATPase"/>
    <property type="match status" value="1"/>
</dbReference>
<dbReference type="EMBL" id="JSZA02000051">
    <property type="protein sequence ID" value="KHD07420.1"/>
    <property type="molecule type" value="Genomic_DNA"/>
</dbReference>
<evidence type="ECO:0000313" key="2">
    <source>
        <dbReference type="EMBL" id="KHD07420.1"/>
    </source>
</evidence>
<evidence type="ECO:0000259" key="1">
    <source>
        <dbReference type="Pfam" id="PF13304"/>
    </source>
</evidence>
<accession>A0A0A6P9I8</accession>
<keyword evidence="3" id="KW-1185">Reference proteome</keyword>
<proteinExistence type="predicted"/>
<feature type="domain" description="ATPase AAA-type core" evidence="1">
    <location>
        <begin position="31"/>
        <end position="340"/>
    </location>
</feature>
<gene>
    <name evidence="2" type="ORF">PN36_14855</name>
</gene>
<dbReference type="InterPro" id="IPR027417">
    <property type="entry name" value="P-loop_NTPase"/>
</dbReference>
<dbReference type="PANTHER" id="PTHR43581:SF4">
    <property type="entry name" value="ATP_GTP PHOSPHATASE"/>
    <property type="match status" value="1"/>
</dbReference>
<dbReference type="GO" id="GO:0005524">
    <property type="term" value="F:ATP binding"/>
    <property type="evidence" value="ECO:0007669"/>
    <property type="project" value="InterPro"/>
</dbReference>
<dbReference type="InterPro" id="IPR003959">
    <property type="entry name" value="ATPase_AAA_core"/>
</dbReference>
<dbReference type="AlphaFoldDB" id="A0A0A6P9I8"/>
<comment type="caution">
    <text evidence="2">The sequence shown here is derived from an EMBL/GenBank/DDBJ whole genome shotgun (WGS) entry which is preliminary data.</text>
</comment>